<keyword evidence="3" id="KW-1185">Reference proteome</keyword>
<keyword evidence="1" id="KW-0472">Membrane</keyword>
<evidence type="ECO:0000313" key="2">
    <source>
        <dbReference type="EMBL" id="EAR50984.1"/>
    </source>
</evidence>
<dbReference type="EMBL" id="AAOT01000019">
    <property type="protein sequence ID" value="EAR50984.1"/>
    <property type="molecule type" value="Genomic_DNA"/>
</dbReference>
<evidence type="ECO:0008006" key="4">
    <source>
        <dbReference type="Google" id="ProtNLM"/>
    </source>
</evidence>
<sequence length="241" mass="26104">MNADILLAVAAAALFAAVHLFAPTLYRLGHIPRAWWVSASGGVAVAYVFLHLLPDLAEHEHELAESDWAAGELVYVLALIGLAAFYALERHVRGGRPQDGSGAPHEGDGIFWAHLGSFATYNLLIGYLLLHREETSLGSETFYAVAMALHFVTTDIGLRHDHRHLYDRIGRWLLVGGVVGGLGLSLMVELPEQVIIALSAFLVGGVVLNVLKEELPEDRESRFLPFFAGAAGYGALLFAVL</sequence>
<accession>Q2CE76</accession>
<dbReference type="eggNOG" id="ENOG502Z7VW">
    <property type="taxonomic scope" value="Bacteria"/>
</dbReference>
<dbReference type="AlphaFoldDB" id="Q2CE76"/>
<dbReference type="HOGENOM" id="CLU_078139_1_0_5"/>
<keyword evidence="1" id="KW-1133">Transmembrane helix</keyword>
<feature type="transmembrane region" description="Helical" evidence="1">
    <location>
        <begin position="141"/>
        <end position="158"/>
    </location>
</feature>
<reference evidence="2 3" key="1">
    <citation type="journal article" date="2010" name="J. Bacteriol.">
        <title>Genome sequences of Oceanicola granulosus HTCC2516(T) and Oceanicola batsensis HTCC2597(TDelta).</title>
        <authorList>
            <person name="Thrash J.C."/>
            <person name="Cho J.C."/>
            <person name="Vergin K.L."/>
            <person name="Giovannoni S.J."/>
        </authorList>
    </citation>
    <scope>NUCLEOTIDE SEQUENCE [LARGE SCALE GENOMIC DNA]</scope>
    <source>
        <strain evidence="3">ATCC BAA-861 / DSM 15982 / KCTC 12143 / HTCC2516</strain>
    </source>
</reference>
<dbReference type="OrthoDB" id="21325at2"/>
<keyword evidence="1" id="KW-0812">Transmembrane</keyword>
<feature type="transmembrane region" description="Helical" evidence="1">
    <location>
        <begin position="6"/>
        <end position="22"/>
    </location>
</feature>
<organism evidence="2 3">
    <name type="scientific">Oceanicola granulosus (strain ATCC BAA-861 / DSM 15982 / KCTC 12143 / HTCC2516)</name>
    <dbReference type="NCBI Taxonomy" id="314256"/>
    <lineage>
        <taxon>Bacteria</taxon>
        <taxon>Pseudomonadati</taxon>
        <taxon>Pseudomonadota</taxon>
        <taxon>Alphaproteobacteria</taxon>
        <taxon>Rhodobacterales</taxon>
        <taxon>Roseobacteraceae</taxon>
        <taxon>Oceanicola</taxon>
    </lineage>
</organism>
<feature type="transmembrane region" description="Helical" evidence="1">
    <location>
        <begin position="194"/>
        <end position="211"/>
    </location>
</feature>
<feature type="transmembrane region" description="Helical" evidence="1">
    <location>
        <begin position="109"/>
        <end position="129"/>
    </location>
</feature>
<evidence type="ECO:0000313" key="3">
    <source>
        <dbReference type="Proteomes" id="UP000003635"/>
    </source>
</evidence>
<dbReference type="STRING" id="314256.OG2516_03248"/>
<feature type="transmembrane region" description="Helical" evidence="1">
    <location>
        <begin position="223"/>
        <end position="240"/>
    </location>
</feature>
<name>Q2CE76_OCEGH</name>
<dbReference type="Proteomes" id="UP000003635">
    <property type="component" value="Unassembled WGS sequence"/>
</dbReference>
<comment type="caution">
    <text evidence="2">The sequence shown here is derived from an EMBL/GenBank/DDBJ whole genome shotgun (WGS) entry which is preliminary data.</text>
</comment>
<feature type="transmembrane region" description="Helical" evidence="1">
    <location>
        <begin position="68"/>
        <end position="88"/>
    </location>
</feature>
<feature type="transmembrane region" description="Helical" evidence="1">
    <location>
        <begin position="34"/>
        <end position="53"/>
    </location>
</feature>
<gene>
    <name evidence="2" type="ORF">OG2516_03248</name>
</gene>
<feature type="transmembrane region" description="Helical" evidence="1">
    <location>
        <begin position="170"/>
        <end position="188"/>
    </location>
</feature>
<proteinExistence type="predicted"/>
<dbReference type="RefSeq" id="WP_007254179.1">
    <property type="nucleotide sequence ID" value="NZ_CH724107.1"/>
</dbReference>
<protein>
    <recommendedName>
        <fullName evidence="4">ZIP Zinc transporter</fullName>
    </recommendedName>
</protein>
<evidence type="ECO:0000256" key="1">
    <source>
        <dbReference type="SAM" id="Phobius"/>
    </source>
</evidence>